<dbReference type="Pfam" id="PF07690">
    <property type="entry name" value="MFS_1"/>
    <property type="match status" value="1"/>
</dbReference>
<protein>
    <recommendedName>
        <fullName evidence="5">Major facilitator superfamily (MFS) profile domain-containing protein</fullName>
    </recommendedName>
</protein>
<evidence type="ECO:0000256" key="3">
    <source>
        <dbReference type="ARBA" id="ARBA00023136"/>
    </source>
</evidence>
<dbReference type="PANTHER" id="PTHR11360">
    <property type="entry name" value="MONOCARBOXYLATE TRANSPORTER"/>
    <property type="match status" value="1"/>
</dbReference>
<dbReference type="STRING" id="716816.BST96_04210"/>
<evidence type="ECO:0000256" key="1">
    <source>
        <dbReference type="ARBA" id="ARBA00022692"/>
    </source>
</evidence>
<feature type="transmembrane region" description="Helical" evidence="4">
    <location>
        <begin position="165"/>
        <end position="184"/>
    </location>
</feature>
<dbReference type="InterPro" id="IPR020846">
    <property type="entry name" value="MFS_dom"/>
</dbReference>
<evidence type="ECO:0000313" key="6">
    <source>
        <dbReference type="EMBL" id="ARN73382.1"/>
    </source>
</evidence>
<feature type="transmembrane region" description="Helical" evidence="4">
    <location>
        <begin position="375"/>
        <end position="392"/>
    </location>
</feature>
<keyword evidence="7" id="KW-1185">Reference proteome</keyword>
<feature type="domain" description="Major facilitator superfamily (MFS) profile" evidence="5">
    <location>
        <begin position="8"/>
        <end position="399"/>
    </location>
</feature>
<dbReference type="PROSITE" id="PS50850">
    <property type="entry name" value="MFS"/>
    <property type="match status" value="1"/>
</dbReference>
<evidence type="ECO:0000256" key="2">
    <source>
        <dbReference type="ARBA" id="ARBA00022989"/>
    </source>
</evidence>
<dbReference type="KEGG" id="osg:BST96_04210"/>
<name>A0A1X9NAC0_9GAMM</name>
<keyword evidence="1 4" id="KW-0812">Transmembrane</keyword>
<evidence type="ECO:0000259" key="5">
    <source>
        <dbReference type="PROSITE" id="PS50850"/>
    </source>
</evidence>
<organism evidence="6 7">
    <name type="scientific">Oceanicoccus sagamiensis</name>
    <dbReference type="NCBI Taxonomy" id="716816"/>
    <lineage>
        <taxon>Bacteria</taxon>
        <taxon>Pseudomonadati</taxon>
        <taxon>Pseudomonadota</taxon>
        <taxon>Gammaproteobacteria</taxon>
        <taxon>Cellvibrionales</taxon>
        <taxon>Spongiibacteraceae</taxon>
        <taxon>Oceanicoccus</taxon>
    </lineage>
</organism>
<feature type="transmembrane region" description="Helical" evidence="4">
    <location>
        <begin position="256"/>
        <end position="275"/>
    </location>
</feature>
<dbReference type="GO" id="GO:0022857">
    <property type="term" value="F:transmembrane transporter activity"/>
    <property type="evidence" value="ECO:0007669"/>
    <property type="project" value="InterPro"/>
</dbReference>
<dbReference type="InterPro" id="IPR036259">
    <property type="entry name" value="MFS_trans_sf"/>
</dbReference>
<accession>A0A1X9NAC0</accession>
<dbReference type="OrthoDB" id="3199327at2"/>
<dbReference type="Proteomes" id="UP000193450">
    <property type="component" value="Chromosome"/>
</dbReference>
<reference evidence="6 7" key="1">
    <citation type="submission" date="2016-11" db="EMBL/GenBank/DDBJ databases">
        <title>Trade-off between light-utilization and light-protection in marine flavobacteria.</title>
        <authorList>
            <person name="Kumagai Y."/>
        </authorList>
    </citation>
    <scope>NUCLEOTIDE SEQUENCE [LARGE SCALE GENOMIC DNA]</scope>
    <source>
        <strain evidence="6 7">NBRC 107125</strain>
    </source>
</reference>
<dbReference type="SUPFAM" id="SSF103473">
    <property type="entry name" value="MFS general substrate transporter"/>
    <property type="match status" value="1"/>
</dbReference>
<dbReference type="EMBL" id="CP019343">
    <property type="protein sequence ID" value="ARN73382.1"/>
    <property type="molecule type" value="Genomic_DNA"/>
</dbReference>
<proteinExistence type="predicted"/>
<evidence type="ECO:0000313" key="7">
    <source>
        <dbReference type="Proteomes" id="UP000193450"/>
    </source>
</evidence>
<feature type="transmembrane region" description="Helical" evidence="4">
    <location>
        <begin position="344"/>
        <end position="363"/>
    </location>
</feature>
<feature type="transmembrane region" description="Helical" evidence="4">
    <location>
        <begin position="75"/>
        <end position="94"/>
    </location>
</feature>
<feature type="transmembrane region" description="Helical" evidence="4">
    <location>
        <begin position="100"/>
        <end position="123"/>
    </location>
</feature>
<sequence length="405" mass="44315">MKLYYPWLMAVLAALTLLVSNGMTLTGLSVFDESLLAEFGWSRGELKLRDLITLLMTGILAPFAGILIDRYGVRICFMAGWLVLIIAFWMYGNISSLMDMYLIHIMFAIVLVFCGLNPGVILVSQWFTEKRGAAIGIALVGTSLGGAVFPQYGTRMIEALGWRDAFHSEIIFPVILLLLAFFVIKNKPSDIGMEPVGGKEEVSTEGELPGMEYREAISTVSFWALASVAMFTFYSVLGISAHLFLYMRDLDFSPPVAANFISTFFLCALAGKFVFGFLADYLDHKKVFYGNISVMLVGSIILAAMQKDLIWLSVVLFGLGWGGVYTMIQLTAINCFGLKAAGKILGTITILDAFGGGLGIWLSGVLNDTYGNYELAFQIFAALIFLALLAITQIKNIPVRSAAAE</sequence>
<keyword evidence="3 4" id="KW-0472">Membrane</keyword>
<gene>
    <name evidence="6" type="ORF">BST96_04210</name>
</gene>
<feature type="transmembrane region" description="Helical" evidence="4">
    <location>
        <begin position="51"/>
        <end position="68"/>
    </location>
</feature>
<dbReference type="AlphaFoldDB" id="A0A1X9NAC0"/>
<feature type="transmembrane region" description="Helical" evidence="4">
    <location>
        <begin position="287"/>
        <end position="304"/>
    </location>
</feature>
<evidence type="ECO:0000256" key="4">
    <source>
        <dbReference type="SAM" id="Phobius"/>
    </source>
</evidence>
<dbReference type="RefSeq" id="WP_085757493.1">
    <property type="nucleotide sequence ID" value="NZ_CP019343.1"/>
</dbReference>
<dbReference type="Gene3D" id="1.20.1250.20">
    <property type="entry name" value="MFS general substrate transporter like domains"/>
    <property type="match status" value="2"/>
</dbReference>
<feature type="transmembrane region" description="Helical" evidence="4">
    <location>
        <begin position="135"/>
        <end position="153"/>
    </location>
</feature>
<dbReference type="InterPro" id="IPR011701">
    <property type="entry name" value="MFS"/>
</dbReference>
<feature type="transmembrane region" description="Helical" evidence="4">
    <location>
        <begin position="310"/>
        <end position="332"/>
    </location>
</feature>
<dbReference type="InterPro" id="IPR050327">
    <property type="entry name" value="Proton-linked_MCT"/>
</dbReference>
<keyword evidence="2 4" id="KW-1133">Transmembrane helix</keyword>
<feature type="transmembrane region" description="Helical" evidence="4">
    <location>
        <begin position="220"/>
        <end position="244"/>
    </location>
</feature>
<dbReference type="PANTHER" id="PTHR11360:SF290">
    <property type="entry name" value="MONOCARBOXYLATE MFS PERMEASE"/>
    <property type="match status" value="1"/>
</dbReference>